<feature type="transmembrane region" description="Helical" evidence="1">
    <location>
        <begin position="12"/>
        <end position="29"/>
    </location>
</feature>
<dbReference type="AlphaFoldDB" id="W8UU57"/>
<dbReference type="KEGG" id="kps:KPNJ2_02378"/>
<keyword evidence="1" id="KW-1133">Transmembrane helix</keyword>
<sequence length="30" mass="3508">MSFHLIFRQEIILATLFVAKLILSTIIYGR</sequence>
<name>W8UU57_KLEPN</name>
<protein>
    <submittedName>
        <fullName evidence="2">Uncharacterized protein</fullName>
    </submittedName>
</protein>
<accession>W8UU57</accession>
<dbReference type="Proteomes" id="UP000019586">
    <property type="component" value="Chromosome"/>
</dbReference>
<dbReference type="EMBL" id="CP006918">
    <property type="protein sequence ID" value="AHM79158.1"/>
    <property type="molecule type" value="Genomic_DNA"/>
</dbReference>
<dbReference type="HOGENOM" id="CLU_3404031_0_0_6"/>
<evidence type="ECO:0000313" key="3">
    <source>
        <dbReference type="Proteomes" id="UP000019586"/>
    </source>
</evidence>
<evidence type="ECO:0000313" key="2">
    <source>
        <dbReference type="EMBL" id="AHM79158.1"/>
    </source>
</evidence>
<keyword evidence="1" id="KW-0812">Transmembrane</keyword>
<keyword evidence="1" id="KW-0472">Membrane</keyword>
<proteinExistence type="predicted"/>
<gene>
    <name evidence="2" type="ORF">KPNJ2_02378</name>
</gene>
<reference evidence="2 3" key="1">
    <citation type="journal article" date="2014" name="Proc. Natl. Acad. Sci. U.S.A.">
        <title>Molecular dissection of the evolution of carbapenem-resistant multilocus sequence type 258 Klebsiella pneumoniae.</title>
        <authorList>
            <person name="Deleo F.R."/>
            <person name="Chen L."/>
            <person name="Porcella S.F."/>
            <person name="Martens C.A."/>
            <person name="Kobayashi S.D."/>
            <person name="Porter A.R."/>
            <person name="Chavda K.D."/>
            <person name="Jacobs M.R."/>
            <person name="Mathema B."/>
            <person name="Olsen R.J."/>
            <person name="Bonomo R.A."/>
            <person name="Musser J.M."/>
            <person name="Kreiswirth B.N."/>
        </authorList>
    </citation>
    <scope>NUCLEOTIDE SEQUENCE [LARGE SCALE GENOMIC DNA]</scope>
    <source>
        <strain evidence="2">30684/NJST258_2</strain>
    </source>
</reference>
<organism evidence="2 3">
    <name type="scientific">Klebsiella pneumoniae 30684/NJST258_2</name>
    <dbReference type="NCBI Taxonomy" id="1420013"/>
    <lineage>
        <taxon>Bacteria</taxon>
        <taxon>Pseudomonadati</taxon>
        <taxon>Pseudomonadota</taxon>
        <taxon>Gammaproteobacteria</taxon>
        <taxon>Enterobacterales</taxon>
        <taxon>Enterobacteriaceae</taxon>
        <taxon>Klebsiella/Raoultella group</taxon>
        <taxon>Klebsiella</taxon>
        <taxon>Klebsiella pneumoniae complex</taxon>
    </lineage>
</organism>
<evidence type="ECO:0000256" key="1">
    <source>
        <dbReference type="SAM" id="Phobius"/>
    </source>
</evidence>